<dbReference type="InterPro" id="IPR016439">
    <property type="entry name" value="Lag1/Lac1-like"/>
</dbReference>
<proteinExistence type="inferred from homology"/>
<dbReference type="OrthoDB" id="3053196at2759"/>
<evidence type="ECO:0000256" key="7">
    <source>
        <dbReference type="ARBA" id="ARBA00023136"/>
    </source>
</evidence>
<dbReference type="PROSITE" id="PS50922">
    <property type="entry name" value="TLC"/>
    <property type="match status" value="1"/>
</dbReference>
<dbReference type="Proteomes" id="UP000076842">
    <property type="component" value="Unassembled WGS sequence"/>
</dbReference>
<comment type="similarity">
    <text evidence="2">Belongs to the sphingosine N-acyltransferase family.</text>
</comment>
<feature type="transmembrane region" description="Helical" evidence="11">
    <location>
        <begin position="316"/>
        <end position="335"/>
    </location>
</feature>
<organism evidence="13 14">
    <name type="scientific">Calocera cornea HHB12733</name>
    <dbReference type="NCBI Taxonomy" id="1353952"/>
    <lineage>
        <taxon>Eukaryota</taxon>
        <taxon>Fungi</taxon>
        <taxon>Dikarya</taxon>
        <taxon>Basidiomycota</taxon>
        <taxon>Agaricomycotina</taxon>
        <taxon>Dacrymycetes</taxon>
        <taxon>Dacrymycetales</taxon>
        <taxon>Dacrymycetaceae</taxon>
        <taxon>Calocera</taxon>
    </lineage>
</organism>
<dbReference type="FunCoup" id="A0A165JST0">
    <property type="interactions" value="301"/>
</dbReference>
<evidence type="ECO:0000256" key="9">
    <source>
        <dbReference type="PROSITE-ProRule" id="PRU00205"/>
    </source>
</evidence>
<feature type="transmembrane region" description="Helical" evidence="11">
    <location>
        <begin position="146"/>
        <end position="168"/>
    </location>
</feature>
<feature type="transmembrane region" description="Helical" evidence="11">
    <location>
        <begin position="236"/>
        <end position="255"/>
    </location>
</feature>
<dbReference type="GO" id="GO:0050291">
    <property type="term" value="F:sphingosine N-acyltransferase activity"/>
    <property type="evidence" value="ECO:0007669"/>
    <property type="project" value="InterPro"/>
</dbReference>
<name>A0A165JST0_9BASI</name>
<evidence type="ECO:0000256" key="10">
    <source>
        <dbReference type="SAM" id="MobiDB-lite"/>
    </source>
</evidence>
<feature type="compositionally biased region" description="Acidic residues" evidence="10">
    <location>
        <begin position="408"/>
        <end position="418"/>
    </location>
</feature>
<accession>A0A165JST0</accession>
<dbReference type="EMBL" id="KV423918">
    <property type="protein sequence ID" value="KZT62224.1"/>
    <property type="molecule type" value="Genomic_DNA"/>
</dbReference>
<dbReference type="GO" id="GO:0046513">
    <property type="term" value="P:ceramide biosynthetic process"/>
    <property type="evidence" value="ECO:0007669"/>
    <property type="project" value="InterPro"/>
</dbReference>
<feature type="domain" description="TLC" evidence="12">
    <location>
        <begin position="181"/>
        <end position="400"/>
    </location>
</feature>
<dbReference type="InParanoid" id="A0A165JST0"/>
<feature type="transmembrane region" description="Helical" evidence="11">
    <location>
        <begin position="373"/>
        <end position="392"/>
    </location>
</feature>
<keyword evidence="3" id="KW-0808">Transferase</keyword>
<keyword evidence="8" id="KW-0325">Glycoprotein</keyword>
<feature type="region of interest" description="Disordered" evidence="10">
    <location>
        <begin position="408"/>
        <end position="429"/>
    </location>
</feature>
<evidence type="ECO:0000313" key="14">
    <source>
        <dbReference type="Proteomes" id="UP000076842"/>
    </source>
</evidence>
<keyword evidence="4 9" id="KW-0812">Transmembrane</keyword>
<dbReference type="STRING" id="1353952.A0A165JST0"/>
<evidence type="ECO:0000256" key="5">
    <source>
        <dbReference type="ARBA" id="ARBA00022824"/>
    </source>
</evidence>
<dbReference type="SMART" id="SM00724">
    <property type="entry name" value="TLC"/>
    <property type="match status" value="1"/>
</dbReference>
<dbReference type="Pfam" id="PF03798">
    <property type="entry name" value="TRAM_LAG1_CLN8"/>
    <property type="match status" value="1"/>
</dbReference>
<evidence type="ECO:0000256" key="4">
    <source>
        <dbReference type="ARBA" id="ARBA00022692"/>
    </source>
</evidence>
<evidence type="ECO:0000313" key="13">
    <source>
        <dbReference type="EMBL" id="KZT62224.1"/>
    </source>
</evidence>
<keyword evidence="6 11" id="KW-1133">Transmembrane helix</keyword>
<dbReference type="PANTHER" id="PTHR12560">
    <property type="entry name" value="LONGEVITY ASSURANCE FACTOR 1 LAG1"/>
    <property type="match status" value="1"/>
</dbReference>
<evidence type="ECO:0000256" key="8">
    <source>
        <dbReference type="ARBA" id="ARBA00023180"/>
    </source>
</evidence>
<feature type="transmembrane region" description="Helical" evidence="11">
    <location>
        <begin position="189"/>
        <end position="216"/>
    </location>
</feature>
<dbReference type="AlphaFoldDB" id="A0A165JST0"/>
<evidence type="ECO:0000256" key="6">
    <source>
        <dbReference type="ARBA" id="ARBA00022989"/>
    </source>
</evidence>
<gene>
    <name evidence="13" type="ORF">CALCODRAFT_490428</name>
</gene>
<dbReference type="InterPro" id="IPR006634">
    <property type="entry name" value="TLC-dom"/>
</dbReference>
<dbReference type="PANTHER" id="PTHR12560:SF11">
    <property type="entry name" value="CERAMIDE SYNTHASE LAC1-RELATED"/>
    <property type="match status" value="1"/>
</dbReference>
<sequence>MSAPPPNKPSARRRASSIAERIDRIEHDPNHHLTGAFVSDTPSVPAFPPQDPTGKIKHAKPKQKVAFAVDENSKSAGLWEDLRTMRWMRVPASSAKILGVPILLWLNWHFLSSHQPNPFSHVIFISGRIPGSSDDDPRYQKTYWDLLFIAYYVVVFAFVRQSLTLYVLRPFARYFGIRKEGKLDRFAEQGYAIIYFGVFATMGILVMRSLPTWWFRTEYFWIDYPHWEMKPLMKCYYLLQSAYWLQQLLVMVLGIEKPRKDFAELVAHHIVTLWLIGWSYLANLTFIGNAVFVTMDFSDIWLSFSKCLNYLKLDRTSLVSFAWLIIIWTYMRHFLNWRILWSVWTEFDLVAPQHRYWDPPTGAYLAPWMRYQIFAPIALLQVLMFFWSFLMWRILYRAVFVNVIADDRSDDEEEDEPESPNAEKLAKED</sequence>
<keyword evidence="5" id="KW-0256">Endoplasmic reticulum</keyword>
<keyword evidence="7 9" id="KW-0472">Membrane</keyword>
<reference evidence="13 14" key="1">
    <citation type="journal article" date="2016" name="Mol. Biol. Evol.">
        <title>Comparative Genomics of Early-Diverging Mushroom-Forming Fungi Provides Insights into the Origins of Lignocellulose Decay Capabilities.</title>
        <authorList>
            <person name="Nagy L.G."/>
            <person name="Riley R."/>
            <person name="Tritt A."/>
            <person name="Adam C."/>
            <person name="Daum C."/>
            <person name="Floudas D."/>
            <person name="Sun H."/>
            <person name="Yadav J.S."/>
            <person name="Pangilinan J."/>
            <person name="Larsson K.H."/>
            <person name="Matsuura K."/>
            <person name="Barry K."/>
            <person name="Labutti K."/>
            <person name="Kuo R."/>
            <person name="Ohm R.A."/>
            <person name="Bhattacharya S.S."/>
            <person name="Shirouzu T."/>
            <person name="Yoshinaga Y."/>
            <person name="Martin F.M."/>
            <person name="Grigoriev I.V."/>
            <person name="Hibbett D.S."/>
        </authorList>
    </citation>
    <scope>NUCLEOTIDE SEQUENCE [LARGE SCALE GENOMIC DNA]</scope>
    <source>
        <strain evidence="13 14">HHB12733</strain>
    </source>
</reference>
<evidence type="ECO:0000256" key="3">
    <source>
        <dbReference type="ARBA" id="ARBA00022679"/>
    </source>
</evidence>
<evidence type="ECO:0000259" key="12">
    <source>
        <dbReference type="PROSITE" id="PS50922"/>
    </source>
</evidence>
<evidence type="ECO:0000256" key="2">
    <source>
        <dbReference type="ARBA" id="ARBA00009808"/>
    </source>
</evidence>
<keyword evidence="14" id="KW-1185">Reference proteome</keyword>
<dbReference type="GO" id="GO:0005789">
    <property type="term" value="C:endoplasmic reticulum membrane"/>
    <property type="evidence" value="ECO:0007669"/>
    <property type="project" value="UniProtKB-SubCell"/>
</dbReference>
<evidence type="ECO:0000256" key="11">
    <source>
        <dbReference type="SAM" id="Phobius"/>
    </source>
</evidence>
<evidence type="ECO:0000256" key="1">
    <source>
        <dbReference type="ARBA" id="ARBA00004477"/>
    </source>
</evidence>
<comment type="subcellular location">
    <subcellularLocation>
        <location evidence="1">Endoplasmic reticulum membrane</location>
        <topology evidence="1">Multi-pass membrane protein</topology>
    </subcellularLocation>
</comment>
<protein>
    <submittedName>
        <fullName evidence="13">Longevity assurance proteins LAG1/LAC1</fullName>
    </submittedName>
</protein>